<gene>
    <name evidence="2" type="ORF">SCP_1601470</name>
</gene>
<dbReference type="Pfam" id="PF00646">
    <property type="entry name" value="F-box"/>
    <property type="match status" value="1"/>
</dbReference>
<dbReference type="InterPro" id="IPR036047">
    <property type="entry name" value="F-box-like_dom_sf"/>
</dbReference>
<comment type="caution">
    <text evidence="2">The sequence shown here is derived from an EMBL/GenBank/DDBJ whole genome shotgun (WGS) entry which is preliminary data.</text>
</comment>
<dbReference type="SUPFAM" id="SSF81383">
    <property type="entry name" value="F-box domain"/>
    <property type="match status" value="1"/>
</dbReference>
<name>A0A401H4W5_9APHY</name>
<feature type="domain" description="F-box" evidence="1">
    <location>
        <begin position="4"/>
        <end position="36"/>
    </location>
</feature>
<dbReference type="CDD" id="cd09917">
    <property type="entry name" value="F-box_SF"/>
    <property type="match status" value="1"/>
</dbReference>
<dbReference type="RefSeq" id="XP_027620398.1">
    <property type="nucleotide sequence ID" value="XM_027764597.1"/>
</dbReference>
<dbReference type="InParanoid" id="A0A401H4W5"/>
<protein>
    <recommendedName>
        <fullName evidence="1">F-box domain-containing protein</fullName>
    </recommendedName>
</protein>
<dbReference type="GeneID" id="38786402"/>
<organism evidence="2 3">
    <name type="scientific">Sparassis crispa</name>
    <dbReference type="NCBI Taxonomy" id="139825"/>
    <lineage>
        <taxon>Eukaryota</taxon>
        <taxon>Fungi</taxon>
        <taxon>Dikarya</taxon>
        <taxon>Basidiomycota</taxon>
        <taxon>Agaricomycotina</taxon>
        <taxon>Agaricomycetes</taxon>
        <taxon>Polyporales</taxon>
        <taxon>Sparassidaceae</taxon>
        <taxon>Sparassis</taxon>
    </lineage>
</organism>
<dbReference type="OrthoDB" id="2785713at2759"/>
<sequence>MPLISLNDDVLEYIISFVSPSDALRLAKTCRRAYAAAIPQSHSHIAITTPQKLARFCNFMLADSPRRPSCLEAITLRDSAFRFSTAGQMCPDYSSTSQLSEVLRHASALQSLTLYHLEKVLEIEPSLKDVLAALTRLKNVSFFQSGSQSFDLLSRLASRPRYLEIGGKGRVLQRAPAGLLAPLATSLGILKLWSSATLLDTVDRNCRFFRVHTLVINEQRSLSRLAHLFPNVRSLHLLHIGPTSVTWDGLPQWNLLDHVEIYTAAPFSGHVRRLEIEFGSSLSPVLDDVYRMLRNTSPVVLCVGLEPTLFLQLPELAPHLKYLQLTDIEAVGAEPEVYVERSLQNIAQGLSALPLVGLLLRYATHWEGNRCIGADSLLQLAQEVAARISTLEYVGFDGRNTYMQQTLPLAYSWFCVGSRADGSPSMELLSQREGCKTEEHLLALDSAQ</sequence>
<evidence type="ECO:0000313" key="2">
    <source>
        <dbReference type="EMBL" id="GBE89485.1"/>
    </source>
</evidence>
<dbReference type="AlphaFoldDB" id="A0A401H4W5"/>
<accession>A0A401H4W5</accession>
<dbReference type="Proteomes" id="UP000287166">
    <property type="component" value="Unassembled WGS sequence"/>
</dbReference>
<dbReference type="InterPro" id="IPR001810">
    <property type="entry name" value="F-box_dom"/>
</dbReference>
<dbReference type="EMBL" id="BFAD01000016">
    <property type="protein sequence ID" value="GBE89485.1"/>
    <property type="molecule type" value="Genomic_DNA"/>
</dbReference>
<keyword evidence="3" id="KW-1185">Reference proteome</keyword>
<dbReference type="STRING" id="139825.A0A401H4W5"/>
<evidence type="ECO:0000313" key="3">
    <source>
        <dbReference type="Proteomes" id="UP000287166"/>
    </source>
</evidence>
<proteinExistence type="predicted"/>
<reference evidence="2 3" key="1">
    <citation type="journal article" date="2018" name="Sci. Rep.">
        <title>Genome sequence of the cauliflower mushroom Sparassis crispa (Hanabiratake) and its association with beneficial usage.</title>
        <authorList>
            <person name="Kiyama R."/>
            <person name="Furutani Y."/>
            <person name="Kawaguchi K."/>
            <person name="Nakanishi T."/>
        </authorList>
    </citation>
    <scope>NUCLEOTIDE SEQUENCE [LARGE SCALE GENOMIC DNA]</scope>
</reference>
<evidence type="ECO:0000259" key="1">
    <source>
        <dbReference type="Pfam" id="PF00646"/>
    </source>
</evidence>